<evidence type="ECO:0000256" key="1">
    <source>
        <dbReference type="SAM" id="MobiDB-lite"/>
    </source>
</evidence>
<gene>
    <name evidence="2" type="ORF">chiPu_0027906</name>
</gene>
<evidence type="ECO:0000313" key="2">
    <source>
        <dbReference type="EMBL" id="GCC43894.1"/>
    </source>
</evidence>
<evidence type="ECO:0000313" key="3">
    <source>
        <dbReference type="Proteomes" id="UP000287033"/>
    </source>
</evidence>
<keyword evidence="3" id="KW-1185">Reference proteome</keyword>
<proteinExistence type="predicted"/>
<reference evidence="2 3" key="1">
    <citation type="journal article" date="2018" name="Nat. Ecol. Evol.">
        <title>Shark genomes provide insights into elasmobranch evolution and the origin of vertebrates.</title>
        <authorList>
            <person name="Hara Y"/>
            <person name="Yamaguchi K"/>
            <person name="Onimaru K"/>
            <person name="Kadota M"/>
            <person name="Koyanagi M"/>
            <person name="Keeley SD"/>
            <person name="Tatsumi K"/>
            <person name="Tanaka K"/>
            <person name="Motone F"/>
            <person name="Kageyama Y"/>
            <person name="Nozu R"/>
            <person name="Adachi N"/>
            <person name="Nishimura O"/>
            <person name="Nakagawa R"/>
            <person name="Tanegashima C"/>
            <person name="Kiyatake I"/>
            <person name="Matsumoto R"/>
            <person name="Murakumo K"/>
            <person name="Nishida K"/>
            <person name="Terakita A"/>
            <person name="Kuratani S"/>
            <person name="Sato K"/>
            <person name="Hyodo S Kuraku.S."/>
        </authorList>
    </citation>
    <scope>NUCLEOTIDE SEQUENCE [LARGE SCALE GENOMIC DNA]</scope>
</reference>
<feature type="region of interest" description="Disordered" evidence="1">
    <location>
        <begin position="46"/>
        <end position="133"/>
    </location>
</feature>
<feature type="compositionally biased region" description="Gly residues" evidence="1">
    <location>
        <begin position="188"/>
        <end position="200"/>
    </location>
</feature>
<dbReference type="EMBL" id="BEZZ01117343">
    <property type="protein sequence ID" value="GCC43894.1"/>
    <property type="molecule type" value="Genomic_DNA"/>
</dbReference>
<feature type="region of interest" description="Disordered" evidence="1">
    <location>
        <begin position="1"/>
        <end position="22"/>
    </location>
</feature>
<name>A0A401TMN2_CHIPU</name>
<feature type="region of interest" description="Disordered" evidence="1">
    <location>
        <begin position="185"/>
        <end position="233"/>
    </location>
</feature>
<feature type="compositionally biased region" description="Basic and acidic residues" evidence="1">
    <location>
        <begin position="86"/>
        <end position="102"/>
    </location>
</feature>
<sequence>VGETSRAEGADRHDVARQRPRLGFKTGQDCQLSVLLLRKRSEADWPRGGEETRVRCSNTSDRAKGGIRLGPPVRDLRRGVGWGGGRDLKDCQRESSERERGHSSPLRRGVDTWKSPSRQLGRNSRATRVARDGAGERDSAGWLLFGCRDGAAGPNGLLMPWENRLPQDDLLTKRVSRVTAVVTQGGKIPQGGSGLGGTEGGKPSRWRASTLARRRRGGEPCGSRGRKVRVKNTPGRAGRCATCW</sequence>
<feature type="compositionally biased region" description="Polar residues" evidence="1">
    <location>
        <begin position="114"/>
        <end position="126"/>
    </location>
</feature>
<comment type="caution">
    <text evidence="2">The sequence shown here is derived from an EMBL/GenBank/DDBJ whole genome shotgun (WGS) entry which is preliminary data.</text>
</comment>
<dbReference type="AlphaFoldDB" id="A0A401TMN2"/>
<dbReference type="Proteomes" id="UP000287033">
    <property type="component" value="Unassembled WGS sequence"/>
</dbReference>
<feature type="non-terminal residue" evidence="2">
    <location>
        <position position="1"/>
    </location>
</feature>
<accession>A0A401TMN2</accession>
<feature type="compositionally biased region" description="Basic and acidic residues" evidence="1">
    <location>
        <begin position="1"/>
        <end position="17"/>
    </location>
</feature>
<protein>
    <submittedName>
        <fullName evidence="2">Uncharacterized protein</fullName>
    </submittedName>
</protein>
<organism evidence="2 3">
    <name type="scientific">Chiloscyllium punctatum</name>
    <name type="common">Brownbanded bambooshark</name>
    <name type="synonym">Hemiscyllium punctatum</name>
    <dbReference type="NCBI Taxonomy" id="137246"/>
    <lineage>
        <taxon>Eukaryota</taxon>
        <taxon>Metazoa</taxon>
        <taxon>Chordata</taxon>
        <taxon>Craniata</taxon>
        <taxon>Vertebrata</taxon>
        <taxon>Chondrichthyes</taxon>
        <taxon>Elasmobranchii</taxon>
        <taxon>Galeomorphii</taxon>
        <taxon>Galeoidea</taxon>
        <taxon>Orectolobiformes</taxon>
        <taxon>Hemiscylliidae</taxon>
        <taxon>Chiloscyllium</taxon>
    </lineage>
</organism>